<feature type="region of interest" description="Disordered" evidence="1">
    <location>
        <begin position="1"/>
        <end position="41"/>
    </location>
</feature>
<proteinExistence type="predicted"/>
<reference evidence="2 3" key="1">
    <citation type="journal article" date="2006" name="J. Bacteriol.">
        <title>Complete genome sequence of Yersinia pestis strains Antiqua and Nepal516: evidence of gene reduction in an emerging pathogen.</title>
        <authorList>
            <person name="Chain P.S."/>
            <person name="Hu P."/>
            <person name="Malfatti S.A."/>
            <person name="Radnedge L."/>
            <person name="Larimer F."/>
            <person name="Vergez L.M."/>
            <person name="Worsham P."/>
            <person name="Chu M.C."/>
            <person name="Andersen G.L."/>
        </authorList>
    </citation>
    <scope>NUCLEOTIDE SEQUENCE [LARGE SCALE GENOMIC DNA]</scope>
    <source>
        <strain evidence="2 3">Antiqua</strain>
    </source>
</reference>
<accession>A0A0H2Y890</accession>
<gene>
    <name evidence="2" type="ordered locus">YPA_1977</name>
</gene>
<evidence type="ECO:0000313" key="2">
    <source>
        <dbReference type="EMBL" id="ABG13943.1"/>
    </source>
</evidence>
<evidence type="ECO:0000256" key="1">
    <source>
        <dbReference type="SAM" id="MobiDB-lite"/>
    </source>
</evidence>
<dbReference type="KEGG" id="ypa:YPA_1977"/>
<dbReference type="AlphaFoldDB" id="A0A0H2Y890"/>
<evidence type="ECO:0000313" key="3">
    <source>
        <dbReference type="Proteomes" id="UP000001971"/>
    </source>
</evidence>
<organism evidence="2 3">
    <name type="scientific">Yersinia pestis bv. Antiqua (strain Antiqua)</name>
    <dbReference type="NCBI Taxonomy" id="360102"/>
    <lineage>
        <taxon>Bacteria</taxon>
        <taxon>Pseudomonadati</taxon>
        <taxon>Pseudomonadota</taxon>
        <taxon>Gammaproteobacteria</taxon>
        <taxon>Enterobacterales</taxon>
        <taxon>Yersiniaceae</taxon>
        <taxon>Yersinia</taxon>
    </lineage>
</organism>
<dbReference type="Proteomes" id="UP000001971">
    <property type="component" value="Chromosome"/>
</dbReference>
<dbReference type="EMBL" id="CP000308">
    <property type="protein sequence ID" value="ABG13943.1"/>
    <property type="molecule type" value="Genomic_DNA"/>
</dbReference>
<sequence>MTVFPNPVDDPTGGKLINSAPDQNKGTALVTPDKSGEKWCQ</sequence>
<name>A0A0H2Y890_YERPA</name>
<protein>
    <submittedName>
        <fullName evidence="2">Uncharacterized protein</fullName>
    </submittedName>
</protein>